<proteinExistence type="predicted"/>
<name>A0A6C0KC80_9ZZZZ</name>
<sequence length="273" mass="32065">MNIRRRGRRKKSEIVKFSIIDTEDEKQKVTFNESEIYDNQRQKTNISFGELQIVVHSAEDDKNNESERKKYRPEEFNIFTSSEEILLETKTCALDCASVVGSYPLLTTDESPVETKKESKIDHKVLNTSNKVLRTIRTETQLESQLPTESKDWCWWCCHSFKCRPAFLPTNYDSMRDRFFVKGNFCSWNCVKAYNLDRKDSKWPHRSMLITLLVKQLEGKMKDIRCAPPREMLKNFGGGLTISEFRENNFAVEYDNNCKVVYSKTKFSSRKKI</sequence>
<dbReference type="AlphaFoldDB" id="A0A6C0KC80"/>
<dbReference type="EMBL" id="MN740845">
    <property type="protein sequence ID" value="QHU14696.1"/>
    <property type="molecule type" value="Genomic_DNA"/>
</dbReference>
<reference evidence="1" key="1">
    <citation type="journal article" date="2020" name="Nature">
        <title>Giant virus diversity and host interactions through global metagenomics.</title>
        <authorList>
            <person name="Schulz F."/>
            <person name="Roux S."/>
            <person name="Paez-Espino D."/>
            <person name="Jungbluth S."/>
            <person name="Walsh D.A."/>
            <person name="Denef V.J."/>
            <person name="McMahon K.D."/>
            <person name="Konstantinidis K.T."/>
            <person name="Eloe-Fadrosh E.A."/>
            <person name="Kyrpides N.C."/>
            <person name="Woyke T."/>
        </authorList>
    </citation>
    <scope>NUCLEOTIDE SEQUENCE</scope>
    <source>
        <strain evidence="1">GVMAG-S-1102113-126</strain>
    </source>
</reference>
<protein>
    <submittedName>
        <fullName evidence="1">Uncharacterized protein</fullName>
    </submittedName>
</protein>
<evidence type="ECO:0000313" key="1">
    <source>
        <dbReference type="EMBL" id="QHU14696.1"/>
    </source>
</evidence>
<organism evidence="1">
    <name type="scientific">viral metagenome</name>
    <dbReference type="NCBI Taxonomy" id="1070528"/>
    <lineage>
        <taxon>unclassified sequences</taxon>
        <taxon>metagenomes</taxon>
        <taxon>organismal metagenomes</taxon>
    </lineage>
</organism>
<accession>A0A6C0KC80</accession>